<proteinExistence type="predicted"/>
<reference evidence="1" key="1">
    <citation type="journal article" date="2020" name="Stud. Mycol.">
        <title>101 Dothideomycetes genomes: a test case for predicting lifestyles and emergence of pathogens.</title>
        <authorList>
            <person name="Haridas S."/>
            <person name="Albert R."/>
            <person name="Binder M."/>
            <person name="Bloem J."/>
            <person name="Labutti K."/>
            <person name="Salamov A."/>
            <person name="Andreopoulos B."/>
            <person name="Baker S."/>
            <person name="Barry K."/>
            <person name="Bills G."/>
            <person name="Bluhm B."/>
            <person name="Cannon C."/>
            <person name="Castanera R."/>
            <person name="Culley D."/>
            <person name="Daum C."/>
            <person name="Ezra D."/>
            <person name="Gonzalez J."/>
            <person name="Henrissat B."/>
            <person name="Kuo A."/>
            <person name="Liang C."/>
            <person name="Lipzen A."/>
            <person name="Lutzoni F."/>
            <person name="Magnuson J."/>
            <person name="Mondo S."/>
            <person name="Nolan M."/>
            <person name="Ohm R."/>
            <person name="Pangilinan J."/>
            <person name="Park H.-J."/>
            <person name="Ramirez L."/>
            <person name="Alfaro M."/>
            <person name="Sun H."/>
            <person name="Tritt A."/>
            <person name="Yoshinaga Y."/>
            <person name="Zwiers L.-H."/>
            <person name="Turgeon B."/>
            <person name="Goodwin S."/>
            <person name="Spatafora J."/>
            <person name="Crous P."/>
            <person name="Grigoriev I."/>
        </authorList>
    </citation>
    <scope>NUCLEOTIDE SEQUENCE</scope>
    <source>
        <strain evidence="1">CBS 116005</strain>
    </source>
</reference>
<protein>
    <submittedName>
        <fullName evidence="1">Uncharacterized protein</fullName>
    </submittedName>
</protein>
<name>A0A6G1LE88_9PEZI</name>
<dbReference type="AlphaFoldDB" id="A0A6G1LE88"/>
<evidence type="ECO:0000313" key="1">
    <source>
        <dbReference type="EMBL" id="KAF2771207.1"/>
    </source>
</evidence>
<dbReference type="EMBL" id="ML995820">
    <property type="protein sequence ID" value="KAF2771207.1"/>
    <property type="molecule type" value="Genomic_DNA"/>
</dbReference>
<dbReference type="Proteomes" id="UP000799436">
    <property type="component" value="Unassembled WGS sequence"/>
</dbReference>
<evidence type="ECO:0000313" key="2">
    <source>
        <dbReference type="Proteomes" id="UP000799436"/>
    </source>
</evidence>
<sequence>MIMCMPGFVRRSSCATMETQLKMRTEQAGLVHRAAASFTQSPHVCGSLCPPSRCLLLGHRTCVDSLRRVAAAQTSGRAGRAMLPEPLLSDRDVDGTAHGLQWTKKLIPFAAPQQA</sequence>
<organism evidence="1 2">
    <name type="scientific">Teratosphaeria nubilosa</name>
    <dbReference type="NCBI Taxonomy" id="161662"/>
    <lineage>
        <taxon>Eukaryota</taxon>
        <taxon>Fungi</taxon>
        <taxon>Dikarya</taxon>
        <taxon>Ascomycota</taxon>
        <taxon>Pezizomycotina</taxon>
        <taxon>Dothideomycetes</taxon>
        <taxon>Dothideomycetidae</taxon>
        <taxon>Mycosphaerellales</taxon>
        <taxon>Teratosphaeriaceae</taxon>
        <taxon>Teratosphaeria</taxon>
    </lineage>
</organism>
<accession>A0A6G1LE88</accession>
<keyword evidence="2" id="KW-1185">Reference proteome</keyword>
<gene>
    <name evidence="1" type="ORF">EJ03DRAFT_36687</name>
</gene>